<keyword evidence="8" id="KW-1185">Reference proteome</keyword>
<dbReference type="Gene3D" id="1.10.10.60">
    <property type="entry name" value="Homeodomain-like"/>
    <property type="match status" value="3"/>
</dbReference>
<keyword evidence="1" id="KW-0805">Transcription regulation</keyword>
<feature type="domain" description="HTH myb-type" evidence="6">
    <location>
        <begin position="13"/>
        <end position="59"/>
    </location>
</feature>
<evidence type="ECO:0000259" key="6">
    <source>
        <dbReference type="PROSITE" id="PS51294"/>
    </source>
</evidence>
<gene>
    <name evidence="7" type="ORF">PHLGIDRAFT_74740</name>
</gene>
<dbReference type="HOGENOM" id="CLU_028567_26_0_1"/>
<dbReference type="GO" id="GO:0001006">
    <property type="term" value="F:RNA polymerase III type 3 promoter sequence-specific DNA binding"/>
    <property type="evidence" value="ECO:0007669"/>
    <property type="project" value="TreeGrafter"/>
</dbReference>
<dbReference type="OrthoDB" id="2143914at2759"/>
<keyword evidence="4" id="KW-0539">Nucleus</keyword>
<dbReference type="GO" id="GO:0042795">
    <property type="term" value="P:snRNA transcription by RNA polymerase II"/>
    <property type="evidence" value="ECO:0007669"/>
    <property type="project" value="TreeGrafter"/>
</dbReference>
<reference evidence="7 8" key="1">
    <citation type="journal article" date="2014" name="PLoS Genet.">
        <title>Analysis of the Phlebiopsis gigantea genome, transcriptome and secretome provides insight into its pioneer colonization strategies of wood.</title>
        <authorList>
            <person name="Hori C."/>
            <person name="Ishida T."/>
            <person name="Igarashi K."/>
            <person name="Samejima M."/>
            <person name="Suzuki H."/>
            <person name="Master E."/>
            <person name="Ferreira P."/>
            <person name="Ruiz-Duenas F.J."/>
            <person name="Held B."/>
            <person name="Canessa P."/>
            <person name="Larrondo L.F."/>
            <person name="Schmoll M."/>
            <person name="Druzhinina I.S."/>
            <person name="Kubicek C.P."/>
            <person name="Gaskell J.A."/>
            <person name="Kersten P."/>
            <person name="St John F."/>
            <person name="Glasner J."/>
            <person name="Sabat G."/>
            <person name="Splinter BonDurant S."/>
            <person name="Syed K."/>
            <person name="Yadav J."/>
            <person name="Mgbeahuruike A.C."/>
            <person name="Kovalchuk A."/>
            <person name="Asiegbu F.O."/>
            <person name="Lackner G."/>
            <person name="Hoffmeister D."/>
            <person name="Rencoret J."/>
            <person name="Gutierrez A."/>
            <person name="Sun H."/>
            <person name="Lindquist E."/>
            <person name="Barry K."/>
            <person name="Riley R."/>
            <person name="Grigoriev I.V."/>
            <person name="Henrissat B."/>
            <person name="Kues U."/>
            <person name="Berka R.M."/>
            <person name="Martinez A.T."/>
            <person name="Covert S.F."/>
            <person name="Blanchette R.A."/>
            <person name="Cullen D."/>
        </authorList>
    </citation>
    <scope>NUCLEOTIDE SEQUENCE [LARGE SCALE GENOMIC DNA]</scope>
    <source>
        <strain evidence="7 8">11061_1 CR5-6</strain>
    </source>
</reference>
<dbReference type="PANTHER" id="PTHR46621:SF1">
    <property type="entry name" value="SNRNA-ACTIVATING PROTEIN COMPLEX SUBUNIT 4"/>
    <property type="match status" value="1"/>
</dbReference>
<evidence type="ECO:0000256" key="3">
    <source>
        <dbReference type="ARBA" id="ARBA00023163"/>
    </source>
</evidence>
<accession>A0A0C3S880</accession>
<dbReference type="InterPro" id="IPR009057">
    <property type="entry name" value="Homeodomain-like_sf"/>
</dbReference>
<evidence type="ECO:0000313" key="7">
    <source>
        <dbReference type="EMBL" id="KIP05135.1"/>
    </source>
</evidence>
<keyword evidence="2" id="KW-0238">DNA-binding</keyword>
<dbReference type="GO" id="GO:0042796">
    <property type="term" value="P:snRNA transcription by RNA polymerase III"/>
    <property type="evidence" value="ECO:0007669"/>
    <property type="project" value="TreeGrafter"/>
</dbReference>
<feature type="domain" description="HTH myb-type" evidence="6">
    <location>
        <begin position="64"/>
        <end position="118"/>
    </location>
</feature>
<name>A0A0C3S880_PHLG1</name>
<dbReference type="AlphaFoldDB" id="A0A0C3S880"/>
<organism evidence="7 8">
    <name type="scientific">Phlebiopsis gigantea (strain 11061_1 CR5-6)</name>
    <name type="common">White-rot fungus</name>
    <name type="synonym">Peniophora gigantea</name>
    <dbReference type="NCBI Taxonomy" id="745531"/>
    <lineage>
        <taxon>Eukaryota</taxon>
        <taxon>Fungi</taxon>
        <taxon>Dikarya</taxon>
        <taxon>Basidiomycota</taxon>
        <taxon>Agaricomycotina</taxon>
        <taxon>Agaricomycetes</taxon>
        <taxon>Polyporales</taxon>
        <taxon>Phanerochaetaceae</taxon>
        <taxon>Phlebiopsis</taxon>
    </lineage>
</organism>
<feature type="domain" description="Myb-like" evidence="5">
    <location>
        <begin position="64"/>
        <end position="114"/>
    </location>
</feature>
<evidence type="ECO:0000256" key="4">
    <source>
        <dbReference type="ARBA" id="ARBA00023242"/>
    </source>
</evidence>
<evidence type="ECO:0000259" key="5">
    <source>
        <dbReference type="PROSITE" id="PS50090"/>
    </source>
</evidence>
<evidence type="ECO:0000256" key="2">
    <source>
        <dbReference type="ARBA" id="ARBA00023125"/>
    </source>
</evidence>
<dbReference type="Pfam" id="PF13921">
    <property type="entry name" value="Myb_DNA-bind_6"/>
    <property type="match status" value="1"/>
</dbReference>
<dbReference type="GO" id="GO:0019185">
    <property type="term" value="C:snRNA-activating protein complex"/>
    <property type="evidence" value="ECO:0007669"/>
    <property type="project" value="TreeGrafter"/>
</dbReference>
<keyword evidence="3" id="KW-0804">Transcription</keyword>
<dbReference type="PROSITE" id="PS50090">
    <property type="entry name" value="MYB_LIKE"/>
    <property type="match status" value="3"/>
</dbReference>
<evidence type="ECO:0000256" key="1">
    <source>
        <dbReference type="ARBA" id="ARBA00023015"/>
    </source>
</evidence>
<dbReference type="SMART" id="SM00717">
    <property type="entry name" value="SANT"/>
    <property type="match status" value="3"/>
</dbReference>
<dbReference type="InterPro" id="IPR051575">
    <property type="entry name" value="Myb-like_DNA-bd"/>
</dbReference>
<feature type="domain" description="HTH myb-type" evidence="6">
    <location>
        <begin position="123"/>
        <end position="161"/>
    </location>
</feature>
<dbReference type="PROSITE" id="PS51294">
    <property type="entry name" value="HTH_MYB"/>
    <property type="match status" value="3"/>
</dbReference>
<feature type="domain" description="Myb-like" evidence="5">
    <location>
        <begin position="8"/>
        <end position="63"/>
    </location>
</feature>
<dbReference type="EMBL" id="KN840552">
    <property type="protein sequence ID" value="KIP05135.1"/>
    <property type="molecule type" value="Genomic_DNA"/>
</dbReference>
<dbReference type="Proteomes" id="UP000053257">
    <property type="component" value="Unassembled WGS sequence"/>
</dbReference>
<dbReference type="InterPro" id="IPR001005">
    <property type="entry name" value="SANT/Myb"/>
</dbReference>
<dbReference type="Pfam" id="PF00249">
    <property type="entry name" value="Myb_DNA-binding"/>
    <property type="match status" value="1"/>
</dbReference>
<dbReference type="InterPro" id="IPR017930">
    <property type="entry name" value="Myb_dom"/>
</dbReference>
<evidence type="ECO:0008006" key="9">
    <source>
        <dbReference type="Google" id="ProtNLM"/>
    </source>
</evidence>
<sequence>MYRHDDVQQPRDRRAWTDDEDELLRAAIEKDGDANPPSKWHAIAKHIPNRTNKDCRKRWWAQMATRVSKGSWSAEEDERLFAAVDELGTKWAAVASRVGTRNSGQCAKRWNDALNPAIDRSGWTPEEDQRLLKAVESQGHCWANIARTYLPGRTGLAAKNRSVSSCAAPLSK</sequence>
<dbReference type="CDD" id="cd00167">
    <property type="entry name" value="SANT"/>
    <property type="match status" value="3"/>
</dbReference>
<evidence type="ECO:0000313" key="8">
    <source>
        <dbReference type="Proteomes" id="UP000053257"/>
    </source>
</evidence>
<dbReference type="GO" id="GO:0000978">
    <property type="term" value="F:RNA polymerase II cis-regulatory region sequence-specific DNA binding"/>
    <property type="evidence" value="ECO:0007669"/>
    <property type="project" value="TreeGrafter"/>
</dbReference>
<dbReference type="PANTHER" id="PTHR46621">
    <property type="entry name" value="SNRNA-ACTIVATING PROTEIN COMPLEX SUBUNIT 4"/>
    <property type="match status" value="1"/>
</dbReference>
<proteinExistence type="predicted"/>
<feature type="domain" description="Myb-like" evidence="5">
    <location>
        <begin position="115"/>
        <end position="161"/>
    </location>
</feature>
<protein>
    <recommendedName>
        <fullName evidence="9">Homeodomain-like protein</fullName>
    </recommendedName>
</protein>
<dbReference type="SUPFAM" id="SSF46689">
    <property type="entry name" value="Homeodomain-like"/>
    <property type="match status" value="2"/>
</dbReference>
<dbReference type="STRING" id="745531.A0A0C3S880"/>